<sequence>MSENQQETIKQEPSDFERAAASKPLSLTAEFLLFLKEHKAWWMVPILLSLLLIGVAVWMSSSTLAPFIYPIF</sequence>
<keyword evidence="3" id="KW-1185">Reference proteome</keyword>
<protein>
    <submittedName>
        <fullName evidence="2">Uncharacterized protein</fullName>
    </submittedName>
</protein>
<gene>
    <name evidence="2" type="ORF">Pan54_44000</name>
</gene>
<evidence type="ECO:0000313" key="2">
    <source>
        <dbReference type="EMBL" id="TWT63645.1"/>
    </source>
</evidence>
<dbReference type="Proteomes" id="UP000316095">
    <property type="component" value="Unassembled WGS sequence"/>
</dbReference>
<dbReference type="Pfam" id="PF19451">
    <property type="entry name" value="DUF5989"/>
    <property type="match status" value="1"/>
</dbReference>
<dbReference type="InterPro" id="IPR046031">
    <property type="entry name" value="DUF5989"/>
</dbReference>
<evidence type="ECO:0000256" key="1">
    <source>
        <dbReference type="SAM" id="Phobius"/>
    </source>
</evidence>
<dbReference type="OrthoDB" id="291192at2"/>
<keyword evidence="1" id="KW-0812">Transmembrane</keyword>
<proteinExistence type="predicted"/>
<dbReference type="AlphaFoldDB" id="A0A5C5XNI7"/>
<comment type="caution">
    <text evidence="2">The sequence shown here is derived from an EMBL/GenBank/DDBJ whole genome shotgun (WGS) entry which is preliminary data.</text>
</comment>
<dbReference type="EMBL" id="SJPG01000001">
    <property type="protein sequence ID" value="TWT63645.1"/>
    <property type="molecule type" value="Genomic_DNA"/>
</dbReference>
<evidence type="ECO:0000313" key="3">
    <source>
        <dbReference type="Proteomes" id="UP000316095"/>
    </source>
</evidence>
<accession>A0A5C5XNI7</accession>
<organism evidence="2 3">
    <name type="scientific">Rubinisphaera italica</name>
    <dbReference type="NCBI Taxonomy" id="2527969"/>
    <lineage>
        <taxon>Bacteria</taxon>
        <taxon>Pseudomonadati</taxon>
        <taxon>Planctomycetota</taxon>
        <taxon>Planctomycetia</taxon>
        <taxon>Planctomycetales</taxon>
        <taxon>Planctomycetaceae</taxon>
        <taxon>Rubinisphaera</taxon>
    </lineage>
</organism>
<dbReference type="RefSeq" id="WP_146505392.1">
    <property type="nucleotide sequence ID" value="NZ_SJPG01000001.1"/>
</dbReference>
<keyword evidence="1" id="KW-1133">Transmembrane helix</keyword>
<name>A0A5C5XNI7_9PLAN</name>
<feature type="transmembrane region" description="Helical" evidence="1">
    <location>
        <begin position="40"/>
        <end position="59"/>
    </location>
</feature>
<reference evidence="2 3" key="1">
    <citation type="submission" date="2019-02" db="EMBL/GenBank/DDBJ databases">
        <title>Deep-cultivation of Planctomycetes and their phenomic and genomic characterization uncovers novel biology.</title>
        <authorList>
            <person name="Wiegand S."/>
            <person name="Jogler M."/>
            <person name="Boedeker C."/>
            <person name="Pinto D."/>
            <person name="Vollmers J."/>
            <person name="Rivas-Marin E."/>
            <person name="Kohn T."/>
            <person name="Peeters S.H."/>
            <person name="Heuer A."/>
            <person name="Rast P."/>
            <person name="Oberbeckmann S."/>
            <person name="Bunk B."/>
            <person name="Jeske O."/>
            <person name="Meyerdierks A."/>
            <person name="Storesund J.E."/>
            <person name="Kallscheuer N."/>
            <person name="Luecker S."/>
            <person name="Lage O.M."/>
            <person name="Pohl T."/>
            <person name="Merkel B.J."/>
            <person name="Hornburger P."/>
            <person name="Mueller R.-W."/>
            <person name="Bruemmer F."/>
            <person name="Labrenz M."/>
            <person name="Spormann A.M."/>
            <person name="Op Den Camp H."/>
            <person name="Overmann J."/>
            <person name="Amann R."/>
            <person name="Jetten M.S.M."/>
            <person name="Mascher T."/>
            <person name="Medema M.H."/>
            <person name="Devos D.P."/>
            <person name="Kaster A.-K."/>
            <person name="Ovreas L."/>
            <person name="Rohde M."/>
            <person name="Galperin M.Y."/>
            <person name="Jogler C."/>
        </authorList>
    </citation>
    <scope>NUCLEOTIDE SEQUENCE [LARGE SCALE GENOMIC DNA]</scope>
    <source>
        <strain evidence="2 3">Pan54</strain>
    </source>
</reference>
<keyword evidence="1" id="KW-0472">Membrane</keyword>